<comment type="caution">
    <text evidence="2">The sequence shown here is derived from an EMBL/GenBank/DDBJ whole genome shotgun (WGS) entry which is preliminary data.</text>
</comment>
<gene>
    <name evidence="2" type="ORF">QBZ16_000902</name>
</gene>
<sequence>MSSFNDSERAEDPEEDDEAEAREVSTAAAQSAAAHRLAAVQELSAAYASELQQVLAELARCVSGRSAATDSGEKNGTEALMTDGPKGESEAVPAASGKQEANSLCDAGELAPRPREPRWQAVEALERQAAGMLARGLDRDAAGALGLLVGRRGRWVLHRSALVLGRREPGLDAVPKRGPDPPLPERLPLDINLALELGEPNARRVSRRQALLWVAATDLTACFRVARLGRGALAVDGVPVAQGASVALKHGGLLQVGGAFLLVLVNEAALRRLVGRTRASCA</sequence>
<dbReference type="AlphaFoldDB" id="A0AAD9IHS3"/>
<dbReference type="Proteomes" id="UP001255856">
    <property type="component" value="Unassembled WGS sequence"/>
</dbReference>
<evidence type="ECO:0000313" key="3">
    <source>
        <dbReference type="Proteomes" id="UP001255856"/>
    </source>
</evidence>
<dbReference type="EMBL" id="JASFZW010000010">
    <property type="protein sequence ID" value="KAK2076377.1"/>
    <property type="molecule type" value="Genomic_DNA"/>
</dbReference>
<feature type="region of interest" description="Disordered" evidence="1">
    <location>
        <begin position="65"/>
        <end position="102"/>
    </location>
</feature>
<evidence type="ECO:0000256" key="1">
    <source>
        <dbReference type="SAM" id="MobiDB-lite"/>
    </source>
</evidence>
<feature type="compositionally biased region" description="Basic and acidic residues" evidence="1">
    <location>
        <begin position="1"/>
        <end position="10"/>
    </location>
</feature>
<organism evidence="2 3">
    <name type="scientific">Prototheca wickerhamii</name>
    <dbReference type="NCBI Taxonomy" id="3111"/>
    <lineage>
        <taxon>Eukaryota</taxon>
        <taxon>Viridiplantae</taxon>
        <taxon>Chlorophyta</taxon>
        <taxon>core chlorophytes</taxon>
        <taxon>Trebouxiophyceae</taxon>
        <taxon>Chlorellales</taxon>
        <taxon>Chlorellaceae</taxon>
        <taxon>Prototheca</taxon>
    </lineage>
</organism>
<proteinExistence type="predicted"/>
<keyword evidence="3" id="KW-1185">Reference proteome</keyword>
<accession>A0AAD9IHS3</accession>
<name>A0AAD9IHS3_PROWI</name>
<reference evidence="2" key="1">
    <citation type="submission" date="2021-01" db="EMBL/GenBank/DDBJ databases">
        <authorList>
            <person name="Eckstrom K.M.E."/>
        </authorList>
    </citation>
    <scope>NUCLEOTIDE SEQUENCE</scope>
    <source>
        <strain evidence="2">UVCC 0001</strain>
    </source>
</reference>
<evidence type="ECO:0000313" key="2">
    <source>
        <dbReference type="EMBL" id="KAK2076377.1"/>
    </source>
</evidence>
<feature type="compositionally biased region" description="Acidic residues" evidence="1">
    <location>
        <begin position="11"/>
        <end position="20"/>
    </location>
</feature>
<protein>
    <recommendedName>
        <fullName evidence="4">FHA domain-containing protein</fullName>
    </recommendedName>
</protein>
<dbReference type="InterPro" id="IPR008984">
    <property type="entry name" value="SMAD_FHA_dom_sf"/>
</dbReference>
<feature type="region of interest" description="Disordered" evidence="1">
    <location>
        <begin position="1"/>
        <end position="35"/>
    </location>
</feature>
<dbReference type="SUPFAM" id="SSF49879">
    <property type="entry name" value="SMAD/FHA domain"/>
    <property type="match status" value="1"/>
</dbReference>
<evidence type="ECO:0008006" key="4">
    <source>
        <dbReference type="Google" id="ProtNLM"/>
    </source>
</evidence>